<dbReference type="KEGG" id="fms:M1R53_05580"/>
<evidence type="ECO:0000313" key="2">
    <source>
        <dbReference type="EMBL" id="UQK58709.1"/>
    </source>
</evidence>
<feature type="transmembrane region" description="Helical" evidence="1">
    <location>
        <begin position="39"/>
        <end position="55"/>
    </location>
</feature>
<protein>
    <submittedName>
        <fullName evidence="2">Uncharacterized protein</fullName>
    </submittedName>
</protein>
<keyword evidence="1" id="KW-0472">Membrane</keyword>
<reference evidence="2" key="1">
    <citation type="submission" date="2022-04" db="EMBL/GenBank/DDBJ databases">
        <title>Complete genome sequences of Ezakiella coagulans and Fenollaria massiliensis.</title>
        <authorList>
            <person name="France M.T."/>
            <person name="Clifford J."/>
            <person name="Narina S."/>
            <person name="Rutt L."/>
            <person name="Ravel J."/>
        </authorList>
    </citation>
    <scope>NUCLEOTIDE SEQUENCE</scope>
    <source>
        <strain evidence="2">C0061C2</strain>
    </source>
</reference>
<keyword evidence="1" id="KW-0812">Transmembrane</keyword>
<feature type="transmembrane region" description="Helical" evidence="1">
    <location>
        <begin position="62"/>
        <end position="80"/>
    </location>
</feature>
<sequence>MKKFFNLLLAIVVGILAASIFSSLISLSLWLDMRVHSRHIYYAFIALAAIASLFMDRANEKVFLIIEFISIALILFLGKFMRTMYELRDAMHIDMNIELFKNIIIIIFIVINLMVFLKFLIKKKKSA</sequence>
<evidence type="ECO:0000256" key="1">
    <source>
        <dbReference type="SAM" id="Phobius"/>
    </source>
</evidence>
<dbReference type="Proteomes" id="UP000831151">
    <property type="component" value="Chromosome"/>
</dbReference>
<name>A0A9E7DIN1_9FIRM</name>
<accession>A0A9E7DIN1</accession>
<gene>
    <name evidence="2" type="ORF">M1R53_05580</name>
</gene>
<keyword evidence="3" id="KW-1185">Reference proteome</keyword>
<evidence type="ECO:0000313" key="3">
    <source>
        <dbReference type="Proteomes" id="UP000831151"/>
    </source>
</evidence>
<organism evidence="2 3">
    <name type="scientific">Fenollaria massiliensis</name>
    <dbReference type="NCBI Taxonomy" id="938288"/>
    <lineage>
        <taxon>Bacteria</taxon>
        <taxon>Bacillati</taxon>
        <taxon>Bacillota</taxon>
        <taxon>Clostridia</taxon>
        <taxon>Eubacteriales</taxon>
        <taxon>Fenollaria</taxon>
    </lineage>
</organism>
<dbReference type="AlphaFoldDB" id="A0A9E7DIN1"/>
<dbReference type="RefSeq" id="WP_249242293.1">
    <property type="nucleotide sequence ID" value="NZ_CP096649.1"/>
</dbReference>
<keyword evidence="1" id="KW-1133">Transmembrane helix</keyword>
<feature type="transmembrane region" description="Helical" evidence="1">
    <location>
        <begin position="7"/>
        <end position="27"/>
    </location>
</feature>
<feature type="transmembrane region" description="Helical" evidence="1">
    <location>
        <begin position="100"/>
        <end position="121"/>
    </location>
</feature>
<dbReference type="EMBL" id="CP096649">
    <property type="protein sequence ID" value="UQK58709.1"/>
    <property type="molecule type" value="Genomic_DNA"/>
</dbReference>
<proteinExistence type="predicted"/>